<evidence type="ECO:0000313" key="1">
    <source>
        <dbReference type="EMBL" id="MDP9887017.1"/>
    </source>
</evidence>
<evidence type="ECO:0000313" key="2">
    <source>
        <dbReference type="Proteomes" id="UP001226577"/>
    </source>
</evidence>
<proteinExistence type="predicted"/>
<sequence length="157" mass="16891">MNREDPGLSTLSTLSTVQIPGHGRFYVTDSALEMVGVFGGALHCYLGGGGCRKQGLYFSRTLPRKPLRCRIMPGERDQTQSGPGEPELDISVSHDLAPKLDGAVLDFGLYNKMQRFVWRSLPGVKGPQCTCLRSTGVPAGKRSPCLDDAGIGLTDLP</sequence>
<protein>
    <recommendedName>
        <fullName evidence="3">Peptidase</fullName>
    </recommendedName>
</protein>
<evidence type="ECO:0008006" key="3">
    <source>
        <dbReference type="Google" id="ProtNLM"/>
    </source>
</evidence>
<comment type="caution">
    <text evidence="1">The sequence shown here is derived from an EMBL/GenBank/DDBJ whole genome shotgun (WGS) entry which is preliminary data.</text>
</comment>
<organism evidence="1 2">
    <name type="scientific">Pseudarthrobacter enclensis</name>
    <dbReference type="NCBI Taxonomy" id="993070"/>
    <lineage>
        <taxon>Bacteria</taxon>
        <taxon>Bacillati</taxon>
        <taxon>Actinomycetota</taxon>
        <taxon>Actinomycetes</taxon>
        <taxon>Micrococcales</taxon>
        <taxon>Micrococcaceae</taxon>
        <taxon>Pseudarthrobacter</taxon>
    </lineage>
</organism>
<dbReference type="EMBL" id="JAUSRE010000002">
    <property type="protein sequence ID" value="MDP9887017.1"/>
    <property type="molecule type" value="Genomic_DNA"/>
</dbReference>
<reference evidence="1 2" key="1">
    <citation type="submission" date="2023-07" db="EMBL/GenBank/DDBJ databases">
        <title>Sorghum-associated microbial communities from plants grown in Nebraska, USA.</title>
        <authorList>
            <person name="Schachtman D."/>
        </authorList>
    </citation>
    <scope>NUCLEOTIDE SEQUENCE [LARGE SCALE GENOMIC DNA]</scope>
    <source>
        <strain evidence="1 2">CC222</strain>
    </source>
</reference>
<dbReference type="Proteomes" id="UP001226577">
    <property type="component" value="Unassembled WGS sequence"/>
</dbReference>
<keyword evidence="2" id="KW-1185">Reference proteome</keyword>
<gene>
    <name evidence="1" type="ORF">J2X98_000587</name>
</gene>
<name>A0ABT9RP52_9MICC</name>
<accession>A0ABT9RP52</accession>
<dbReference type="RefSeq" id="WP_307304070.1">
    <property type="nucleotide sequence ID" value="NZ_JAUSRE010000002.1"/>
</dbReference>